<evidence type="ECO:0000313" key="1">
    <source>
        <dbReference type="EMBL" id="KKM80032.1"/>
    </source>
</evidence>
<proteinExistence type="predicted"/>
<comment type="caution">
    <text evidence="1">The sequence shown here is derived from an EMBL/GenBank/DDBJ whole genome shotgun (WGS) entry which is preliminary data.</text>
</comment>
<dbReference type="EMBL" id="LAZR01008244">
    <property type="protein sequence ID" value="KKM80032.1"/>
    <property type="molecule type" value="Genomic_DNA"/>
</dbReference>
<organism evidence="1">
    <name type="scientific">marine sediment metagenome</name>
    <dbReference type="NCBI Taxonomy" id="412755"/>
    <lineage>
        <taxon>unclassified sequences</taxon>
        <taxon>metagenomes</taxon>
        <taxon>ecological metagenomes</taxon>
    </lineage>
</organism>
<accession>A0A0F9NF93</accession>
<gene>
    <name evidence="1" type="ORF">LCGC14_1344020</name>
</gene>
<reference evidence="1" key="1">
    <citation type="journal article" date="2015" name="Nature">
        <title>Complex archaea that bridge the gap between prokaryotes and eukaryotes.</title>
        <authorList>
            <person name="Spang A."/>
            <person name="Saw J.H."/>
            <person name="Jorgensen S.L."/>
            <person name="Zaremba-Niedzwiedzka K."/>
            <person name="Martijn J."/>
            <person name="Lind A.E."/>
            <person name="van Eijk R."/>
            <person name="Schleper C."/>
            <person name="Guy L."/>
            <person name="Ettema T.J."/>
        </authorList>
    </citation>
    <scope>NUCLEOTIDE SEQUENCE</scope>
</reference>
<dbReference type="AlphaFoldDB" id="A0A0F9NF93"/>
<feature type="non-terminal residue" evidence="1">
    <location>
        <position position="262"/>
    </location>
</feature>
<name>A0A0F9NF93_9ZZZZ</name>
<protein>
    <submittedName>
        <fullName evidence="1">Uncharacterized protein</fullName>
    </submittedName>
</protein>
<sequence length="262" mass="27792">MAFKAHLIADMKTGKSLRRHPWLSPSDAFETLKNGHIKDGVLEKRRGYAKFGQIVKVVTSTEVASLATNAVTGVLNHQDNATENLLVADKERINKYLTGASIGIAITVFADYSATVAGTVKVTAVAHGFQSATDPKDVVTISGTTSYNGTFTINRIDVDNFYITDTWVANDATGTASQERFIDLTRNKIRYIGKAGQNYTPAVSDTIKGASSSATGVVAALILDTGTVAGLDARGTIIFTQGGVTGGPFQDNEELQENGTPS</sequence>